<dbReference type="Proteomes" id="UP000199101">
    <property type="component" value="Unassembled WGS sequence"/>
</dbReference>
<name>A0A1C3W7L1_9HYPH</name>
<evidence type="ECO:0000256" key="1">
    <source>
        <dbReference type="ARBA" id="ARBA00006739"/>
    </source>
</evidence>
<comment type="similarity">
    <text evidence="1">Belongs to the glycosyltransferase 2 family.</text>
</comment>
<organism evidence="5 6">
    <name type="scientific">Rhizobium multihospitium</name>
    <dbReference type="NCBI Taxonomy" id="410764"/>
    <lineage>
        <taxon>Bacteria</taxon>
        <taxon>Pseudomonadati</taxon>
        <taxon>Pseudomonadota</taxon>
        <taxon>Alphaproteobacteria</taxon>
        <taxon>Hyphomicrobiales</taxon>
        <taxon>Rhizobiaceae</taxon>
        <taxon>Rhizobium/Agrobacterium group</taxon>
        <taxon>Rhizobium</taxon>
    </lineage>
</organism>
<dbReference type="Pfam" id="PF00535">
    <property type="entry name" value="Glycos_transf_2"/>
    <property type="match status" value="1"/>
</dbReference>
<dbReference type="InterPro" id="IPR001173">
    <property type="entry name" value="Glyco_trans_2-like"/>
</dbReference>
<proteinExistence type="inferred from homology"/>
<accession>A0A1C3W7L1</accession>
<gene>
    <name evidence="5" type="ORF">GA0061103_4957</name>
</gene>
<dbReference type="InterPro" id="IPR029044">
    <property type="entry name" value="Nucleotide-diphossugar_trans"/>
</dbReference>
<evidence type="ECO:0000256" key="2">
    <source>
        <dbReference type="ARBA" id="ARBA00022676"/>
    </source>
</evidence>
<evidence type="ECO:0000313" key="5">
    <source>
        <dbReference type="EMBL" id="SCB35704.1"/>
    </source>
</evidence>
<dbReference type="SUPFAM" id="SSF53448">
    <property type="entry name" value="Nucleotide-diphospho-sugar transferases"/>
    <property type="match status" value="1"/>
</dbReference>
<dbReference type="GO" id="GO:0016757">
    <property type="term" value="F:glycosyltransferase activity"/>
    <property type="evidence" value="ECO:0007669"/>
    <property type="project" value="UniProtKB-KW"/>
</dbReference>
<dbReference type="PANTHER" id="PTHR43179:SF12">
    <property type="entry name" value="GALACTOFURANOSYLTRANSFERASE GLFT2"/>
    <property type="match status" value="1"/>
</dbReference>
<dbReference type="AlphaFoldDB" id="A0A1C3W7L1"/>
<dbReference type="EMBL" id="FMAG01000004">
    <property type="protein sequence ID" value="SCB35704.1"/>
    <property type="molecule type" value="Genomic_DNA"/>
</dbReference>
<reference evidence="6" key="1">
    <citation type="submission" date="2016-08" db="EMBL/GenBank/DDBJ databases">
        <authorList>
            <person name="Varghese N."/>
            <person name="Submissions Spin"/>
        </authorList>
    </citation>
    <scope>NUCLEOTIDE SEQUENCE [LARGE SCALE GENOMIC DNA]</scope>
    <source>
        <strain evidence="6">HAMBI 2975</strain>
    </source>
</reference>
<keyword evidence="3 5" id="KW-0808">Transferase</keyword>
<dbReference type="RefSeq" id="WP_092713967.1">
    <property type="nucleotide sequence ID" value="NZ_FMAG01000004.1"/>
</dbReference>
<dbReference type="PANTHER" id="PTHR43179">
    <property type="entry name" value="RHAMNOSYLTRANSFERASE WBBL"/>
    <property type="match status" value="1"/>
</dbReference>
<feature type="domain" description="Glycosyltransferase 2-like" evidence="4">
    <location>
        <begin position="91"/>
        <end position="198"/>
    </location>
</feature>
<dbReference type="Gene3D" id="3.90.550.10">
    <property type="entry name" value="Spore Coat Polysaccharide Biosynthesis Protein SpsA, Chain A"/>
    <property type="match status" value="1"/>
</dbReference>
<keyword evidence="2" id="KW-0328">Glycosyltransferase</keyword>
<evidence type="ECO:0000313" key="6">
    <source>
        <dbReference type="Proteomes" id="UP000199101"/>
    </source>
</evidence>
<sequence length="407" mass="45914">MSYKLIDIELSKPLAPIELSAEQTGVGLIARWQGRLIAFEMIERSAGSMLSAESLKALADERFAERILVAKFDEELRARLSATETALPSLSIAICTKDRAQRLSRLLRSLDQVRDESPFQFIEIIVVDNASVDTATREAVESFRDIRYVFEPKAGLDFARNAALQAAWGDIIAYLDDDVVVDRNWLAGLAKACSDNPGVGGFTGLVLPFRLDTEAQIFFERRGGFGRGFARREFHKARFDNPLHPVGAGILGAGCNMAFDRALLIELGGFDEALDTGAPLPGGGDLDIFYRVLRSGRPMIYEPEYAVYHEHRETIPQLRRQYWTWGLGMMAFLVKSYRTDGAMRARHRAMVRWWFFDQLKALARAARRLRGHELRFGIAELWGGIYGLAGEYDRSRARIRSIRERNS</sequence>
<protein>
    <submittedName>
        <fullName evidence="5">Glycosyltransferase, GT2 family</fullName>
    </submittedName>
</protein>
<dbReference type="STRING" id="410764.GA0061103_4957"/>
<keyword evidence="6" id="KW-1185">Reference proteome</keyword>
<evidence type="ECO:0000259" key="4">
    <source>
        <dbReference type="Pfam" id="PF00535"/>
    </source>
</evidence>
<evidence type="ECO:0000256" key="3">
    <source>
        <dbReference type="ARBA" id="ARBA00022679"/>
    </source>
</evidence>
<dbReference type="OrthoDB" id="153025at2"/>